<evidence type="ECO:0000313" key="1">
    <source>
        <dbReference type="EMBL" id="SUY23567.1"/>
    </source>
</evidence>
<name>A0A381I8T2_CLODI</name>
<reference evidence="1" key="1">
    <citation type="submission" date="2018-06" db="EMBL/GenBank/DDBJ databases">
        <authorList>
            <consortium name="Pathogen Informatics"/>
            <person name="Doyle S."/>
        </authorList>
    </citation>
    <scope>NUCLEOTIDE SEQUENCE</scope>
    <source>
        <strain evidence="1">NCTC13307</strain>
    </source>
</reference>
<dbReference type="SUPFAM" id="SSF52499">
    <property type="entry name" value="Isochorismatase-like hydrolases"/>
    <property type="match status" value="1"/>
</dbReference>
<protein>
    <submittedName>
        <fullName evidence="1">Isochorismatase</fullName>
    </submittedName>
</protein>
<dbReference type="AlphaFoldDB" id="A0A381I8T2"/>
<accession>A0A381I8T2</accession>
<gene>
    <name evidence="1" type="ORF">NCTC13307_01793</name>
</gene>
<sequence length="39" mass="4539">MSIALILIDIQNDYFKNGKCELFQSEETAENAKKILLFF</sequence>
<proteinExistence type="predicted"/>
<dbReference type="EMBL" id="UFWD01000001">
    <property type="protein sequence ID" value="SUY23567.1"/>
    <property type="molecule type" value="Genomic_DNA"/>
</dbReference>
<organism evidence="1">
    <name type="scientific">Clostridioides difficile</name>
    <name type="common">Peptoclostridium difficile</name>
    <dbReference type="NCBI Taxonomy" id="1496"/>
    <lineage>
        <taxon>Bacteria</taxon>
        <taxon>Bacillati</taxon>
        <taxon>Bacillota</taxon>
        <taxon>Clostridia</taxon>
        <taxon>Peptostreptococcales</taxon>
        <taxon>Peptostreptococcaceae</taxon>
        <taxon>Clostridioides</taxon>
    </lineage>
</organism>
<dbReference type="InterPro" id="IPR036380">
    <property type="entry name" value="Isochorismatase-like_sf"/>
</dbReference>